<keyword evidence="3" id="KW-1185">Reference proteome</keyword>
<dbReference type="Gene3D" id="1.25.10.90">
    <property type="match status" value="1"/>
</dbReference>
<dbReference type="CDD" id="cd06561">
    <property type="entry name" value="AlkD_like"/>
    <property type="match status" value="1"/>
</dbReference>
<name>A0A6M1TE17_9BACT</name>
<dbReference type="Pfam" id="PF08713">
    <property type="entry name" value="DNA_alkylation"/>
    <property type="match status" value="1"/>
</dbReference>
<dbReference type="SUPFAM" id="SSF48371">
    <property type="entry name" value="ARM repeat"/>
    <property type="match status" value="1"/>
</dbReference>
<comment type="caution">
    <text evidence="2">The sequence shown here is derived from an EMBL/GenBank/DDBJ whole genome shotgun (WGS) entry which is preliminary data.</text>
</comment>
<evidence type="ECO:0000256" key="1">
    <source>
        <dbReference type="SAM" id="MobiDB-lite"/>
    </source>
</evidence>
<feature type="region of interest" description="Disordered" evidence="1">
    <location>
        <begin position="1"/>
        <end position="27"/>
    </location>
</feature>
<organism evidence="2 3">
    <name type="scientific">Fodinibius halophilus</name>
    <dbReference type="NCBI Taxonomy" id="1736908"/>
    <lineage>
        <taxon>Bacteria</taxon>
        <taxon>Pseudomonadati</taxon>
        <taxon>Balneolota</taxon>
        <taxon>Balneolia</taxon>
        <taxon>Balneolales</taxon>
        <taxon>Balneolaceae</taxon>
        <taxon>Fodinibius</taxon>
    </lineage>
</organism>
<feature type="compositionally biased region" description="Basic and acidic residues" evidence="1">
    <location>
        <begin position="1"/>
        <end position="23"/>
    </location>
</feature>
<dbReference type="PANTHER" id="PTHR34070">
    <property type="entry name" value="ARMADILLO-TYPE FOLD"/>
    <property type="match status" value="1"/>
</dbReference>
<dbReference type="AlphaFoldDB" id="A0A6M1TE17"/>
<dbReference type="InterPro" id="IPR016024">
    <property type="entry name" value="ARM-type_fold"/>
</dbReference>
<protein>
    <submittedName>
        <fullName evidence="2">DNA alkylation repair protein</fullName>
    </submittedName>
</protein>
<sequence length="232" mass="27855">MNHKEVQQALREKENPERAERSQKFFKTGPGEYGEGDRFLGIPTPQIRNIAKDFNELSLPETEKLLQSEWHEERLCALVIMVHKAEKADETSHKKLFNLYKRNTRYVNNWDLVDSSAHYIVGRYLMDKDRDILYSWAKSDNLWERRIAIISTFYFIHQEEYEDTLALAEILLNDNHDLIHKAVGWMLREIGNRDRKCEKRFLDQHVQQMPRTMLRYAIEKFPEDERQHYLSL</sequence>
<accession>A0A6M1TE17</accession>
<evidence type="ECO:0000313" key="2">
    <source>
        <dbReference type="EMBL" id="NGP88442.1"/>
    </source>
</evidence>
<dbReference type="EMBL" id="JAALLS010000010">
    <property type="protein sequence ID" value="NGP88442.1"/>
    <property type="molecule type" value="Genomic_DNA"/>
</dbReference>
<reference evidence="2 3" key="1">
    <citation type="submission" date="2020-02" db="EMBL/GenBank/DDBJ databases">
        <title>Aliifodinibius halophilus 2W32, complete genome.</title>
        <authorList>
            <person name="Li Y."/>
            <person name="Wu S."/>
        </authorList>
    </citation>
    <scope>NUCLEOTIDE SEQUENCE [LARGE SCALE GENOMIC DNA]</scope>
    <source>
        <strain evidence="2 3">2W32</strain>
    </source>
</reference>
<proteinExistence type="predicted"/>
<gene>
    <name evidence="2" type="ORF">G3569_08750</name>
</gene>
<dbReference type="PANTHER" id="PTHR34070:SF1">
    <property type="entry name" value="DNA ALKYLATION REPAIR PROTEIN"/>
    <property type="match status" value="1"/>
</dbReference>
<dbReference type="RefSeq" id="WP_165268176.1">
    <property type="nucleotide sequence ID" value="NZ_JAALLS010000010.1"/>
</dbReference>
<dbReference type="InterPro" id="IPR014825">
    <property type="entry name" value="DNA_alkylation"/>
</dbReference>
<dbReference type="Proteomes" id="UP000479132">
    <property type="component" value="Unassembled WGS sequence"/>
</dbReference>
<evidence type="ECO:0000313" key="3">
    <source>
        <dbReference type="Proteomes" id="UP000479132"/>
    </source>
</evidence>